<comment type="caution">
    <text evidence="1">The sequence shown here is derived from an EMBL/GenBank/DDBJ whole genome shotgun (WGS) entry which is preliminary data.</text>
</comment>
<gene>
    <name evidence="1" type="ORF">QAD02_000911</name>
</gene>
<organism evidence="1 2">
    <name type="scientific">Eretmocerus hayati</name>
    <dbReference type="NCBI Taxonomy" id="131215"/>
    <lineage>
        <taxon>Eukaryota</taxon>
        <taxon>Metazoa</taxon>
        <taxon>Ecdysozoa</taxon>
        <taxon>Arthropoda</taxon>
        <taxon>Hexapoda</taxon>
        <taxon>Insecta</taxon>
        <taxon>Pterygota</taxon>
        <taxon>Neoptera</taxon>
        <taxon>Endopterygota</taxon>
        <taxon>Hymenoptera</taxon>
        <taxon>Apocrita</taxon>
        <taxon>Proctotrupomorpha</taxon>
        <taxon>Chalcidoidea</taxon>
        <taxon>Aphelinidae</taxon>
        <taxon>Aphelininae</taxon>
        <taxon>Eretmocerus</taxon>
    </lineage>
</organism>
<reference evidence="1" key="1">
    <citation type="submission" date="2023-04" db="EMBL/GenBank/DDBJ databases">
        <title>A chromosome-level genome assembly of the parasitoid wasp Eretmocerus hayati.</title>
        <authorList>
            <person name="Zhong Y."/>
            <person name="Liu S."/>
            <person name="Liu Y."/>
        </authorList>
    </citation>
    <scope>NUCLEOTIDE SEQUENCE</scope>
    <source>
        <strain evidence="1">ZJU_SS_LIU_2023</strain>
    </source>
</reference>
<sequence length="128" mass="14557">MQSDMGQMEWRATRQYTGARNVVRAPPKKWCRCPTQFTPKITEDGECECSCIEQDQDCSKLQSGKGYLSRVDRICIMTQQCSAPTCKFGEYVTSQGKCPKKKDAYLGQLPSNANLPQPSNLYYPQRRS</sequence>
<keyword evidence="2" id="KW-1185">Reference proteome</keyword>
<evidence type="ECO:0000313" key="1">
    <source>
        <dbReference type="EMBL" id="KAJ8669652.1"/>
    </source>
</evidence>
<dbReference type="EMBL" id="CM056743">
    <property type="protein sequence ID" value="KAJ8669652.1"/>
    <property type="molecule type" value="Genomic_DNA"/>
</dbReference>
<evidence type="ECO:0000313" key="2">
    <source>
        <dbReference type="Proteomes" id="UP001239111"/>
    </source>
</evidence>
<protein>
    <submittedName>
        <fullName evidence="1">Uncharacterized protein</fullName>
    </submittedName>
</protein>
<name>A0ACC2NEY0_9HYME</name>
<accession>A0ACC2NEY0</accession>
<dbReference type="Proteomes" id="UP001239111">
    <property type="component" value="Chromosome 3"/>
</dbReference>
<proteinExistence type="predicted"/>